<feature type="compositionally biased region" description="Basic and acidic residues" evidence="1">
    <location>
        <begin position="395"/>
        <end position="414"/>
    </location>
</feature>
<dbReference type="AlphaFoldDB" id="A0AAI8YNK6"/>
<feature type="compositionally biased region" description="Basic and acidic residues" evidence="1">
    <location>
        <begin position="449"/>
        <end position="465"/>
    </location>
</feature>
<organism evidence="2 3">
    <name type="scientific">Anthostomella pinea</name>
    <dbReference type="NCBI Taxonomy" id="933095"/>
    <lineage>
        <taxon>Eukaryota</taxon>
        <taxon>Fungi</taxon>
        <taxon>Dikarya</taxon>
        <taxon>Ascomycota</taxon>
        <taxon>Pezizomycotina</taxon>
        <taxon>Sordariomycetes</taxon>
        <taxon>Xylariomycetidae</taxon>
        <taxon>Xylariales</taxon>
        <taxon>Xylariaceae</taxon>
        <taxon>Anthostomella</taxon>
    </lineage>
</organism>
<feature type="compositionally biased region" description="Gly residues" evidence="1">
    <location>
        <begin position="537"/>
        <end position="546"/>
    </location>
</feature>
<evidence type="ECO:0000313" key="3">
    <source>
        <dbReference type="Proteomes" id="UP001295740"/>
    </source>
</evidence>
<comment type="caution">
    <text evidence="2">The sequence shown here is derived from an EMBL/GenBank/DDBJ whole genome shotgun (WGS) entry which is preliminary data.</text>
</comment>
<reference evidence="2" key="1">
    <citation type="submission" date="2023-10" db="EMBL/GenBank/DDBJ databases">
        <authorList>
            <person name="Hackl T."/>
        </authorList>
    </citation>
    <scope>NUCLEOTIDE SEQUENCE</scope>
</reference>
<evidence type="ECO:0000256" key="1">
    <source>
        <dbReference type="SAM" id="MobiDB-lite"/>
    </source>
</evidence>
<proteinExistence type="predicted"/>
<protein>
    <submittedName>
        <fullName evidence="2">Uu.00g069100.m01.CDS01</fullName>
    </submittedName>
</protein>
<accession>A0AAI8YNK6</accession>
<name>A0AAI8YNK6_9PEZI</name>
<keyword evidence="3" id="KW-1185">Reference proteome</keyword>
<sequence>MLPVKYEVRVEGNDYHPPCALCICLLDAFTRVGLTCEYDALDGTCFVDCDSPSGGADLQSQVTELLAENSELQDETYHLKGALRRSEQDCAVTTKELGHALRFIGHLNDELVDSNGKPATKDNCSQTDESAQDRLQKLREQHQRDVQSLQEQHQREVESLQDQLEQDRKRHSALLQMHGRMTLDKRQEAKTFMTKQHAEISRLHEKVKELVAKDADDKYFHGLPRGFDVRPHVTHDEARQILCAEQFQHSQTHHLPQLTVPRLKYLYQQSRAALELCQRDADAFRVQVCQLTTARDEIEQEFDSFADAAADVGQLRRDADAATEAEITALMDRIEVIKNASLVQTPFVGRPDAFLAAMVAEFREAKRVREEMLARKQAVLEMALRARQERGRIEKEKLQKQEQEQEQERREKELPTALQSMKERRLQREKQLQEEKHTVKAKILPQQHQDARDDGEDHKDKDKHQTVAQVASRGLESAPANHPSAGTLPVAEPEIPLLRLPSPLETPPAQQTASTCQEPRLSSSDNVATMEDIHPNGGEGGQLQDD</sequence>
<dbReference type="Proteomes" id="UP001295740">
    <property type="component" value="Unassembled WGS sequence"/>
</dbReference>
<dbReference type="EMBL" id="CAUWAG010000018">
    <property type="protein sequence ID" value="CAJ2511285.1"/>
    <property type="molecule type" value="Genomic_DNA"/>
</dbReference>
<evidence type="ECO:0000313" key="2">
    <source>
        <dbReference type="EMBL" id="CAJ2511285.1"/>
    </source>
</evidence>
<feature type="region of interest" description="Disordered" evidence="1">
    <location>
        <begin position="114"/>
        <end position="133"/>
    </location>
</feature>
<feature type="compositionally biased region" description="Basic and acidic residues" evidence="1">
    <location>
        <begin position="421"/>
        <end position="438"/>
    </location>
</feature>
<feature type="region of interest" description="Disordered" evidence="1">
    <location>
        <begin position="395"/>
        <end position="546"/>
    </location>
</feature>
<feature type="compositionally biased region" description="Polar residues" evidence="1">
    <location>
        <begin position="508"/>
        <end position="527"/>
    </location>
</feature>
<gene>
    <name evidence="2" type="ORF">KHLLAP_LOCUS11753</name>
</gene>